<name>A0A4Q7YUA8_9BACT</name>
<dbReference type="EMBL" id="SHKW01000001">
    <property type="protein sequence ID" value="RZU41357.1"/>
    <property type="molecule type" value="Genomic_DNA"/>
</dbReference>
<dbReference type="InterPro" id="IPR001296">
    <property type="entry name" value="Glyco_trans_1"/>
</dbReference>
<organism evidence="3 4">
    <name type="scientific">Edaphobacter modestus</name>
    <dbReference type="NCBI Taxonomy" id="388466"/>
    <lineage>
        <taxon>Bacteria</taxon>
        <taxon>Pseudomonadati</taxon>
        <taxon>Acidobacteriota</taxon>
        <taxon>Terriglobia</taxon>
        <taxon>Terriglobales</taxon>
        <taxon>Acidobacteriaceae</taxon>
        <taxon>Edaphobacter</taxon>
    </lineage>
</organism>
<dbReference type="Pfam" id="PF00534">
    <property type="entry name" value="Glycos_transf_1"/>
    <property type="match status" value="1"/>
</dbReference>
<dbReference type="Proteomes" id="UP000292958">
    <property type="component" value="Unassembled WGS sequence"/>
</dbReference>
<dbReference type="Pfam" id="PF13439">
    <property type="entry name" value="Glyco_transf_4"/>
    <property type="match status" value="1"/>
</dbReference>
<dbReference type="Gene3D" id="3.40.50.2000">
    <property type="entry name" value="Glycogen Phosphorylase B"/>
    <property type="match status" value="2"/>
</dbReference>
<dbReference type="PANTHER" id="PTHR46401">
    <property type="entry name" value="GLYCOSYLTRANSFERASE WBBK-RELATED"/>
    <property type="match status" value="1"/>
</dbReference>
<reference evidence="3 4" key="1">
    <citation type="submission" date="2019-02" db="EMBL/GenBank/DDBJ databases">
        <title>Genomic Encyclopedia of Archaeal and Bacterial Type Strains, Phase II (KMG-II): from individual species to whole genera.</title>
        <authorList>
            <person name="Goeker M."/>
        </authorList>
    </citation>
    <scope>NUCLEOTIDE SEQUENCE [LARGE SCALE GENOMIC DNA]</scope>
    <source>
        <strain evidence="3 4">DSM 18101</strain>
    </source>
</reference>
<dbReference type="SUPFAM" id="SSF53756">
    <property type="entry name" value="UDP-Glycosyltransferase/glycogen phosphorylase"/>
    <property type="match status" value="1"/>
</dbReference>
<sequence>MLSVVSMIKQHAQMISNRKLRIAVECRIDDPNSGVGSSMLWLAHALSGSSIEDQEYTFIVHEATRNWLEPHIFGPCHLAAIPKPQPSQLKRILRGVAPVRNLWRRLRVQFADVPASDGFIESNGFDLVHFVSPTAYSTTCPAIFQPCDLQHLHYPEFFSKNDFVLREKWYRAFCEQAKFVCVQAEWTKRDIITHYNIPDEKVVVAPWGSVFDAYKDPSDEEIRDAVERYALPSQFFFYPAKTWAHKNHEVVLRALHILKREHGIAPHVFFTGSSTDRRSKLDGLAQNLGISEQIHFLGFVASTQLQAIFKTATAMLFPSKFEGFGLPILEAFQARLPVISSNATTLPEVGRDGALYFSPDSAEDLSRLMKAVLDSPELRQDLVDKGTLVLSRYSMDKTAASFQSLYRKTASLALPDHRIRDAIVA</sequence>
<dbReference type="GO" id="GO:0016757">
    <property type="term" value="F:glycosyltransferase activity"/>
    <property type="evidence" value="ECO:0007669"/>
    <property type="project" value="InterPro"/>
</dbReference>
<evidence type="ECO:0000313" key="4">
    <source>
        <dbReference type="Proteomes" id="UP000292958"/>
    </source>
</evidence>
<keyword evidence="4" id="KW-1185">Reference proteome</keyword>
<feature type="domain" description="Glycosyltransferase subfamily 4-like N-terminal" evidence="2">
    <location>
        <begin position="83"/>
        <end position="208"/>
    </location>
</feature>
<dbReference type="PANTHER" id="PTHR46401:SF8">
    <property type="entry name" value="BLL6006 PROTEIN"/>
    <property type="match status" value="1"/>
</dbReference>
<dbReference type="AlphaFoldDB" id="A0A4Q7YUA8"/>
<evidence type="ECO:0000259" key="2">
    <source>
        <dbReference type="Pfam" id="PF13439"/>
    </source>
</evidence>
<evidence type="ECO:0000313" key="3">
    <source>
        <dbReference type="EMBL" id="RZU41357.1"/>
    </source>
</evidence>
<keyword evidence="3" id="KW-0808">Transferase</keyword>
<dbReference type="InterPro" id="IPR028098">
    <property type="entry name" value="Glyco_trans_4-like_N"/>
</dbReference>
<dbReference type="CDD" id="cd03809">
    <property type="entry name" value="GT4_MtfB-like"/>
    <property type="match status" value="1"/>
</dbReference>
<accession>A0A4Q7YUA8</accession>
<evidence type="ECO:0000259" key="1">
    <source>
        <dbReference type="Pfam" id="PF00534"/>
    </source>
</evidence>
<protein>
    <submittedName>
        <fullName evidence="3">Glycosyltransferase involved in cell wall biosynthesis</fullName>
    </submittedName>
</protein>
<proteinExistence type="predicted"/>
<comment type="caution">
    <text evidence="3">The sequence shown here is derived from an EMBL/GenBank/DDBJ whole genome shotgun (WGS) entry which is preliminary data.</text>
</comment>
<feature type="domain" description="Glycosyl transferase family 1" evidence="1">
    <location>
        <begin position="234"/>
        <end position="386"/>
    </location>
</feature>
<gene>
    <name evidence="3" type="ORF">BDD14_2875</name>
</gene>